<evidence type="ECO:0000256" key="1">
    <source>
        <dbReference type="ARBA" id="ARBA00009184"/>
    </source>
</evidence>
<dbReference type="InterPro" id="IPR050582">
    <property type="entry name" value="HAD-like_SerB"/>
</dbReference>
<dbReference type="InterPro" id="IPR036412">
    <property type="entry name" value="HAD-like_sf"/>
</dbReference>
<organism evidence="2 3">
    <name type="scientific">Candidatus Neomicrothrix parvicella RN1</name>
    <dbReference type="NCBI Taxonomy" id="1229780"/>
    <lineage>
        <taxon>Bacteria</taxon>
        <taxon>Bacillati</taxon>
        <taxon>Actinomycetota</taxon>
        <taxon>Acidimicrobiia</taxon>
        <taxon>Acidimicrobiales</taxon>
        <taxon>Microthrixaceae</taxon>
        <taxon>Candidatus Neomicrothrix</taxon>
    </lineage>
</organism>
<dbReference type="Pfam" id="PF12710">
    <property type="entry name" value="HAD"/>
    <property type="match status" value="1"/>
</dbReference>
<evidence type="ECO:0000313" key="2">
    <source>
        <dbReference type="EMBL" id="CCM63413.1"/>
    </source>
</evidence>
<dbReference type="GO" id="GO:0006564">
    <property type="term" value="P:L-serine biosynthetic process"/>
    <property type="evidence" value="ECO:0007669"/>
    <property type="project" value="TreeGrafter"/>
</dbReference>
<dbReference type="InterPro" id="IPR006385">
    <property type="entry name" value="HAD_hydro_SerB1"/>
</dbReference>
<keyword evidence="3" id="KW-1185">Reference proteome</keyword>
<name>R4YYH2_9ACTN</name>
<gene>
    <name evidence="2" type="ORF">BN381_210103</name>
</gene>
<reference evidence="2 3" key="1">
    <citation type="journal article" date="2013" name="ISME J.">
        <title>Metabolic model for the filamentous 'Candidatus Microthrix parvicella' based on genomic and metagenomic analyses.</title>
        <authorList>
            <person name="Jon McIlroy S."/>
            <person name="Kristiansen R."/>
            <person name="Albertsen M."/>
            <person name="Michael Karst S."/>
            <person name="Rossetti S."/>
            <person name="Lund Nielsen J."/>
            <person name="Tandoi V."/>
            <person name="James Seviour R."/>
            <person name="Nielsen P.H."/>
        </authorList>
    </citation>
    <scope>NUCLEOTIDE SEQUENCE [LARGE SCALE GENOMIC DNA]</scope>
    <source>
        <strain evidence="2 3">RN1</strain>
    </source>
</reference>
<dbReference type="NCBIfam" id="TIGR01490">
    <property type="entry name" value="HAD-SF-IB-hyp1"/>
    <property type="match status" value="1"/>
</dbReference>
<dbReference type="PANTHER" id="PTHR43344">
    <property type="entry name" value="PHOSPHOSERINE PHOSPHATASE"/>
    <property type="match status" value="1"/>
</dbReference>
<evidence type="ECO:0008006" key="4">
    <source>
        <dbReference type="Google" id="ProtNLM"/>
    </source>
</evidence>
<dbReference type="PANTHER" id="PTHR43344:SF14">
    <property type="entry name" value="HAD-IB FAMILY HYDROLASE"/>
    <property type="match status" value="1"/>
</dbReference>
<dbReference type="AlphaFoldDB" id="R4YYH2"/>
<comment type="caution">
    <text evidence="2">The sequence shown here is derived from an EMBL/GenBank/DDBJ whole genome shotgun (WGS) entry which is preliminary data.</text>
</comment>
<dbReference type="NCBIfam" id="TIGR01488">
    <property type="entry name" value="HAD-SF-IB"/>
    <property type="match status" value="1"/>
</dbReference>
<dbReference type="InterPro" id="IPR023214">
    <property type="entry name" value="HAD_sf"/>
</dbReference>
<accession>R4YYH2</accession>
<sequence length="214" mass="23502">MPVENDRPTARPGLAAFDFDGTLTGRDSLMPFLVRVAGRRAMSSVVAGVGAELLRRGDRSRDTAKALMLRRVMTGRLATDVGEAGRHYAAFLQPRLRLDGLKQVAWHQERHHRVVLVSASLGVYLRPLAEALKLDGVEAVELIVDGDGRLSGEMTGPNCRGPEKVVRLDRWLATEGIDRSGIELWAYGDSSGDDELLAVADHRHRCSRPRSRTG</sequence>
<dbReference type="EMBL" id="CANL01000014">
    <property type="protein sequence ID" value="CCM63413.1"/>
    <property type="molecule type" value="Genomic_DNA"/>
</dbReference>
<dbReference type="GO" id="GO:0036424">
    <property type="term" value="F:L-phosphoserine phosphatase activity"/>
    <property type="evidence" value="ECO:0007669"/>
    <property type="project" value="TreeGrafter"/>
</dbReference>
<comment type="similarity">
    <text evidence="1">Belongs to the HAD-like hydrolase superfamily. SerB family.</text>
</comment>
<dbReference type="Proteomes" id="UP000018291">
    <property type="component" value="Unassembled WGS sequence"/>
</dbReference>
<dbReference type="OrthoDB" id="25607at2"/>
<dbReference type="SUPFAM" id="SSF56784">
    <property type="entry name" value="HAD-like"/>
    <property type="match status" value="1"/>
</dbReference>
<dbReference type="GO" id="GO:0005737">
    <property type="term" value="C:cytoplasm"/>
    <property type="evidence" value="ECO:0007669"/>
    <property type="project" value="TreeGrafter"/>
</dbReference>
<dbReference type="eggNOG" id="COG0560">
    <property type="taxonomic scope" value="Bacteria"/>
</dbReference>
<protein>
    <recommendedName>
        <fullName evidence="4">HAD-IB family hydrolase</fullName>
    </recommendedName>
</protein>
<proteinExistence type="inferred from homology"/>
<dbReference type="STRING" id="1229780.BN381_210103"/>
<dbReference type="Gene3D" id="3.40.50.1000">
    <property type="entry name" value="HAD superfamily/HAD-like"/>
    <property type="match status" value="1"/>
</dbReference>
<dbReference type="Gene3D" id="1.20.1440.100">
    <property type="entry name" value="SG protein - dephosphorylation function"/>
    <property type="match status" value="1"/>
</dbReference>
<dbReference type="HOGENOM" id="CLU_052657_2_1_11"/>
<dbReference type="RefSeq" id="WP_012225928.1">
    <property type="nucleotide sequence ID" value="NZ_HG422565.1"/>
</dbReference>
<evidence type="ECO:0000313" key="3">
    <source>
        <dbReference type="Proteomes" id="UP000018291"/>
    </source>
</evidence>
<dbReference type="GO" id="GO:0000287">
    <property type="term" value="F:magnesium ion binding"/>
    <property type="evidence" value="ECO:0007669"/>
    <property type="project" value="TreeGrafter"/>
</dbReference>